<keyword evidence="3" id="KW-0227">DNA damage</keyword>
<dbReference type="RefSeq" id="WP_110923408.1">
    <property type="nucleotide sequence ID" value="NZ_QJSU01000006.1"/>
</dbReference>
<evidence type="ECO:0000259" key="4">
    <source>
        <dbReference type="Pfam" id="PF13538"/>
    </source>
</evidence>
<keyword evidence="2 3" id="KW-0067">ATP-binding</keyword>
<keyword evidence="3" id="KW-0269">Exonuclease</keyword>
<dbReference type="InterPro" id="IPR027417">
    <property type="entry name" value="P-loop_NTPase"/>
</dbReference>
<dbReference type="Proteomes" id="UP000247746">
    <property type="component" value="Unassembled WGS sequence"/>
</dbReference>
<keyword evidence="3" id="KW-0238">DNA-binding</keyword>
<sequence length="735" mass="81661">MSNNKNKSKSAISLQESWASNLSDYILLRRQQTHVAYDAVDAKTNDESKRINKSENNDLFTALFVILAAHLEEGHTVLTIEVADHETPLQGQINGELVALYAWQQNLLEILATPILALIDTQIDTQPNDDATTETSLFVLLNTLFGQRAQLWAQLALSNHEKEMLVKRFDAIATLYQRLKNSDSVAFVQSIHEHALFANVDANTDSNNKNSLSKNKPIIYQMQKVETDNETKISLTFWLHRAWQAEFNLAKNINNILNQQVSPLQIAIPENLHEHQVKAINVANNNAFSIITGGPGTGKTYTVAQLVIALQQATESGGDGAEHIRFSTDSASLALAAPTGKAAQRMQESLQAALDAANVELQLQEAKTIHRLLGIGRTGRPRYNADNPLGEDIIIVDEASMLGVELANYLVSAVKPGARLILLGDANQLAAVDAGAVLADLCRIPLLKSIHAELTESRRFSADSGIGKLASQINKVEVDTQAIWQLLRQDDALKFQYVNTLQAEFILDNQIKNSLSKEEIISKISQNYQSYANKIKNLLENPIAKSMPESVKSTISSLMETFNKFRVLSAGHNGEWGDHYINNYLTQWHLAELKLPLGQNTWFHGRPVMVLQNNYELGLFNGDIGFCLQTSNDRSRLEVFFENKAQGIAVNLLNEEVIATAYAMTIHKSQGSEFDHVAITFDNSHARLLSKELIYTAVTRAKTQVTIYSTKQAFERAVKTPTERHTGLALQFSKL</sequence>
<evidence type="ECO:0000256" key="1">
    <source>
        <dbReference type="ARBA" id="ARBA00022741"/>
    </source>
</evidence>
<dbReference type="Gene3D" id="2.30.30.940">
    <property type="match status" value="1"/>
</dbReference>
<dbReference type="GO" id="GO:0043139">
    <property type="term" value="F:5'-3' DNA helicase activity"/>
    <property type="evidence" value="ECO:0007669"/>
    <property type="project" value="UniProtKB-UniRule"/>
</dbReference>
<keyword evidence="3" id="KW-0378">Hydrolase</keyword>
<dbReference type="CDD" id="cd18809">
    <property type="entry name" value="SF1_C_RecD"/>
    <property type="match status" value="1"/>
</dbReference>
<dbReference type="InterPro" id="IPR050534">
    <property type="entry name" value="Coronavir_polyprotein_1ab"/>
</dbReference>
<dbReference type="GO" id="GO:0016887">
    <property type="term" value="F:ATP hydrolysis activity"/>
    <property type="evidence" value="ECO:0007669"/>
    <property type="project" value="RHEA"/>
</dbReference>
<dbReference type="Gene3D" id="3.40.50.300">
    <property type="entry name" value="P-loop containing nucleotide triphosphate hydrolases"/>
    <property type="match status" value="2"/>
</dbReference>
<name>A0A2V4UYR5_9GAMM</name>
<organism evidence="6 7">
    <name type="scientific">Psychrobacter fozii</name>
    <dbReference type="NCBI Taxonomy" id="198480"/>
    <lineage>
        <taxon>Bacteria</taxon>
        <taxon>Pseudomonadati</taxon>
        <taxon>Pseudomonadota</taxon>
        <taxon>Gammaproteobacteria</taxon>
        <taxon>Moraxellales</taxon>
        <taxon>Moraxellaceae</taxon>
        <taxon>Psychrobacter</taxon>
    </lineage>
</organism>
<keyword evidence="3" id="KW-0234">DNA repair</keyword>
<feature type="domain" description="ATP-dependent RecD2 DNA helicase SH3" evidence="5">
    <location>
        <begin position="593"/>
        <end position="641"/>
    </location>
</feature>
<keyword evidence="7" id="KW-1185">Reference proteome</keyword>
<comment type="catalytic activity">
    <reaction evidence="3">
        <text>ATP + H2O = ADP + phosphate + H(+)</text>
        <dbReference type="Rhea" id="RHEA:13065"/>
        <dbReference type="ChEBI" id="CHEBI:15377"/>
        <dbReference type="ChEBI" id="CHEBI:15378"/>
        <dbReference type="ChEBI" id="CHEBI:30616"/>
        <dbReference type="ChEBI" id="CHEBI:43474"/>
        <dbReference type="ChEBI" id="CHEBI:456216"/>
        <dbReference type="EC" id="5.6.2.3"/>
    </reaction>
</comment>
<dbReference type="GO" id="GO:0003677">
    <property type="term" value="F:DNA binding"/>
    <property type="evidence" value="ECO:0007669"/>
    <property type="project" value="UniProtKB-UniRule"/>
</dbReference>
<dbReference type="GO" id="GO:0005524">
    <property type="term" value="F:ATP binding"/>
    <property type="evidence" value="ECO:0007669"/>
    <property type="project" value="UniProtKB-UniRule"/>
</dbReference>
<feature type="binding site" evidence="3">
    <location>
        <begin position="293"/>
        <end position="300"/>
    </location>
    <ligand>
        <name>ATP</name>
        <dbReference type="ChEBI" id="CHEBI:30616"/>
    </ligand>
</feature>
<evidence type="ECO:0000313" key="7">
    <source>
        <dbReference type="Proteomes" id="UP000247746"/>
    </source>
</evidence>
<keyword evidence="3 6" id="KW-0347">Helicase</keyword>
<dbReference type="OrthoDB" id="9803432at2"/>
<dbReference type="Pfam" id="PF18335">
    <property type="entry name" value="SH3_13"/>
    <property type="match status" value="1"/>
</dbReference>
<comment type="subunit">
    <text evidence="3">Heterotrimer of RecB, RecC and RecD. All subunits contribute to DNA-binding.</text>
</comment>
<dbReference type="PANTHER" id="PTHR43788">
    <property type="entry name" value="DNA2/NAM7 HELICASE FAMILY MEMBER"/>
    <property type="match status" value="1"/>
</dbReference>
<dbReference type="EC" id="5.6.2.3" evidence="3"/>
<accession>A0A2V4UYR5</accession>
<comment type="similarity">
    <text evidence="3">Belongs to the RecD family.</text>
</comment>
<comment type="miscellaneous">
    <text evidence="3">In the RecBCD complex, RecB has a slow 3'-5' helicase, an exonuclease activity and loads RecA onto ssDNA, RecD has a fast 5'-3' helicase activity, while RecC stimulates the ATPase and processivity of the RecB helicase and contributes to recognition of the Chi site.</text>
</comment>
<comment type="function">
    <text evidence="3">A helicase/nuclease that prepares dsDNA breaks (DSB) for recombinational DNA repair. Binds to DSBs and unwinds DNA via a highly rapid and processive ATP-dependent bidirectional helicase activity. Unwinds dsDNA until it encounters a Chi (crossover hotspot instigator) sequence from the 3' direction. Cuts ssDNA a few nucleotides 3' to the Chi site. The properties and activities of the enzyme are changed at Chi. The Chi-altered holoenzyme produces a long 3'-ssDNA overhang and facilitates RecA-binding to the ssDNA for homologous DNA recombination and repair. Holoenzyme degrades any linearized DNA that is unable to undergo homologous recombination. In the holoenzyme this subunit has ssDNA-dependent ATPase and 5'-3' helicase activity. When added to pre-assembled RecBC greatly stimulates nuclease activity and augments holoenzyme processivity. Negatively regulates the RecA-loading ability of RecBCD.</text>
</comment>
<evidence type="ECO:0000313" key="6">
    <source>
        <dbReference type="EMBL" id="PYE38661.1"/>
    </source>
</evidence>
<dbReference type="Pfam" id="PF13245">
    <property type="entry name" value="AAA_19"/>
    <property type="match status" value="1"/>
</dbReference>
<dbReference type="GO" id="GO:0000724">
    <property type="term" value="P:double-strand break repair via homologous recombination"/>
    <property type="evidence" value="ECO:0007669"/>
    <property type="project" value="UniProtKB-UniRule"/>
</dbReference>
<dbReference type="EMBL" id="QJSU01000006">
    <property type="protein sequence ID" value="PYE38661.1"/>
    <property type="molecule type" value="Genomic_DNA"/>
</dbReference>
<proteinExistence type="inferred from homology"/>
<dbReference type="InterPro" id="IPR027785">
    <property type="entry name" value="UvrD-like_helicase_C"/>
</dbReference>
<dbReference type="Pfam" id="PF13538">
    <property type="entry name" value="UvrD_C_2"/>
    <property type="match status" value="1"/>
</dbReference>
<keyword evidence="3" id="KW-0540">Nuclease</keyword>
<dbReference type="PANTHER" id="PTHR43788:SF6">
    <property type="entry name" value="DNA HELICASE B"/>
    <property type="match status" value="1"/>
</dbReference>
<dbReference type="InterPro" id="IPR006344">
    <property type="entry name" value="RecD"/>
</dbReference>
<evidence type="ECO:0000256" key="2">
    <source>
        <dbReference type="ARBA" id="ARBA00022840"/>
    </source>
</evidence>
<keyword evidence="3" id="KW-0413">Isomerase</keyword>
<feature type="domain" description="UvrD-like helicase C-terminal" evidence="4">
    <location>
        <begin position="661"/>
        <end position="707"/>
    </location>
</feature>
<comment type="caution">
    <text evidence="6">The sequence shown here is derived from an EMBL/GenBank/DDBJ whole genome shotgun (WGS) entry which is preliminary data.</text>
</comment>
<evidence type="ECO:0000256" key="3">
    <source>
        <dbReference type="HAMAP-Rule" id="MF_01487"/>
    </source>
</evidence>
<reference evidence="6 7" key="1">
    <citation type="submission" date="2018-06" db="EMBL/GenBank/DDBJ databases">
        <title>Genomic Encyclopedia of Type Strains, Phase III (KMG-III): the genomes of soil and plant-associated and newly described type strains.</title>
        <authorList>
            <person name="Whitman W."/>
        </authorList>
    </citation>
    <scope>NUCLEOTIDE SEQUENCE [LARGE SCALE GENOMIC DNA]</scope>
    <source>
        <strain evidence="6 7">CECT 5889</strain>
    </source>
</reference>
<gene>
    <name evidence="3" type="primary">recD</name>
    <name evidence="6" type="ORF">DFP82_10666</name>
</gene>
<dbReference type="GO" id="GO:0017116">
    <property type="term" value="F:single-stranded DNA helicase activity"/>
    <property type="evidence" value="ECO:0007669"/>
    <property type="project" value="TreeGrafter"/>
</dbReference>
<dbReference type="CDD" id="cd17933">
    <property type="entry name" value="DEXSc_RecD-like"/>
    <property type="match status" value="1"/>
</dbReference>
<dbReference type="AlphaFoldDB" id="A0A2V4UYR5"/>
<dbReference type="HAMAP" id="MF_01487">
    <property type="entry name" value="RecD"/>
    <property type="match status" value="1"/>
</dbReference>
<evidence type="ECO:0000259" key="5">
    <source>
        <dbReference type="Pfam" id="PF18335"/>
    </source>
</evidence>
<dbReference type="GO" id="GO:0009338">
    <property type="term" value="C:exodeoxyribonuclease V complex"/>
    <property type="evidence" value="ECO:0007669"/>
    <property type="project" value="InterPro"/>
</dbReference>
<dbReference type="GO" id="GO:0008854">
    <property type="term" value="F:exodeoxyribonuclease V activity"/>
    <property type="evidence" value="ECO:0007669"/>
    <property type="project" value="InterPro"/>
</dbReference>
<dbReference type="InterPro" id="IPR041451">
    <property type="entry name" value="RecD2_SH13"/>
</dbReference>
<keyword evidence="1 3" id="KW-0547">Nucleotide-binding</keyword>
<protein>
    <recommendedName>
        <fullName evidence="3">RecBCD enzyme subunit RecD</fullName>
        <ecNumber evidence="3">5.6.2.3</ecNumber>
    </recommendedName>
    <alternativeName>
        <fullName evidence="3">DNA 5'-3' helicase subunit RecD</fullName>
    </alternativeName>
    <alternativeName>
        <fullName evidence="3">Exonuclease V subunit RecD</fullName>
        <shortName evidence="3">ExoV subunit RecD</shortName>
    </alternativeName>
    <alternativeName>
        <fullName evidence="3">Helicase/nuclease RecBCD subunit RecD</fullName>
    </alternativeName>
</protein>
<dbReference type="SUPFAM" id="SSF52540">
    <property type="entry name" value="P-loop containing nucleoside triphosphate hydrolases"/>
    <property type="match status" value="2"/>
</dbReference>
<dbReference type="NCBIfam" id="TIGR01447">
    <property type="entry name" value="recD"/>
    <property type="match status" value="1"/>
</dbReference>